<keyword evidence="2" id="KW-1185">Reference proteome</keyword>
<sequence>MMGVSFVFSRNLLYEKNFSLLPESGTAFPPVLERIWNFTLKLIRIFQFFIGRS</sequence>
<dbReference type="EMBL" id="BNDS01000030">
    <property type="protein sequence ID" value="GHI00916.1"/>
    <property type="molecule type" value="Genomic_DNA"/>
</dbReference>
<evidence type="ECO:0000313" key="1">
    <source>
        <dbReference type="EMBL" id="GHI00916.1"/>
    </source>
</evidence>
<organism evidence="1 2">
    <name type="scientific">Neobacillus kokaensis</name>
    <dbReference type="NCBI Taxonomy" id="2759023"/>
    <lineage>
        <taxon>Bacteria</taxon>
        <taxon>Bacillati</taxon>
        <taxon>Bacillota</taxon>
        <taxon>Bacilli</taxon>
        <taxon>Bacillales</taxon>
        <taxon>Bacillaceae</taxon>
        <taxon>Neobacillus</taxon>
    </lineage>
</organism>
<evidence type="ECO:0000313" key="2">
    <source>
        <dbReference type="Proteomes" id="UP000637074"/>
    </source>
</evidence>
<dbReference type="Proteomes" id="UP000637074">
    <property type="component" value="Unassembled WGS sequence"/>
</dbReference>
<gene>
    <name evidence="1" type="ORF">AM1BK_44580</name>
</gene>
<reference evidence="1 2" key="1">
    <citation type="journal article" date="2022" name="Int. J. Syst. Evol. Microbiol.">
        <title>Neobacillus kokaensis sp. nov., isolated from soil.</title>
        <authorList>
            <person name="Yuki K."/>
            <person name="Matsubara H."/>
            <person name="Yamaguchi S."/>
        </authorList>
    </citation>
    <scope>NUCLEOTIDE SEQUENCE [LARGE SCALE GENOMIC DNA]</scope>
    <source>
        <strain evidence="1 2">LOB 377</strain>
    </source>
</reference>
<comment type="caution">
    <text evidence="1">The sequence shown here is derived from an EMBL/GenBank/DDBJ whole genome shotgun (WGS) entry which is preliminary data.</text>
</comment>
<name>A0ABQ3NAM7_9BACI</name>
<protein>
    <submittedName>
        <fullName evidence="1">Uncharacterized protein</fullName>
    </submittedName>
</protein>
<proteinExistence type="predicted"/>
<accession>A0ABQ3NAM7</accession>